<dbReference type="InterPro" id="IPR011453">
    <property type="entry name" value="DUF1559"/>
</dbReference>
<organism evidence="3 4">
    <name type="scientific">Pirellulimonas nuda</name>
    <dbReference type="NCBI Taxonomy" id="2528009"/>
    <lineage>
        <taxon>Bacteria</taxon>
        <taxon>Pseudomonadati</taxon>
        <taxon>Planctomycetota</taxon>
        <taxon>Planctomycetia</taxon>
        <taxon>Pirellulales</taxon>
        <taxon>Lacipirellulaceae</taxon>
        <taxon>Pirellulimonas</taxon>
    </lineage>
</organism>
<dbReference type="Pfam" id="PF07963">
    <property type="entry name" value="N_methyl"/>
    <property type="match status" value="1"/>
</dbReference>
<dbReference type="Proteomes" id="UP000317429">
    <property type="component" value="Chromosome"/>
</dbReference>
<proteinExistence type="predicted"/>
<dbReference type="InterPro" id="IPR012902">
    <property type="entry name" value="N_methyl_site"/>
</dbReference>
<dbReference type="SUPFAM" id="SSF54523">
    <property type="entry name" value="Pili subunits"/>
    <property type="match status" value="1"/>
</dbReference>
<dbReference type="OrthoDB" id="287493at2"/>
<dbReference type="Gene3D" id="3.30.700.10">
    <property type="entry name" value="Glycoprotein, Type 4 Pilin"/>
    <property type="match status" value="1"/>
</dbReference>
<gene>
    <name evidence="3" type="ORF">Pla175_22080</name>
</gene>
<feature type="region of interest" description="Disordered" evidence="1">
    <location>
        <begin position="334"/>
        <end position="353"/>
    </location>
</feature>
<dbReference type="NCBIfam" id="TIGR02532">
    <property type="entry name" value="IV_pilin_GFxxxE"/>
    <property type="match status" value="1"/>
</dbReference>
<protein>
    <recommendedName>
        <fullName evidence="2">DUF1559 domain-containing protein</fullName>
    </recommendedName>
</protein>
<dbReference type="NCBIfam" id="TIGR04294">
    <property type="entry name" value="pre_pil_HX9DG"/>
    <property type="match status" value="1"/>
</dbReference>
<feature type="domain" description="DUF1559" evidence="2">
    <location>
        <begin position="41"/>
        <end position="322"/>
    </location>
</feature>
<dbReference type="AlphaFoldDB" id="A0A518DBG5"/>
<dbReference type="InterPro" id="IPR045584">
    <property type="entry name" value="Pilin-like"/>
</dbReference>
<dbReference type="PANTHER" id="PTHR30093">
    <property type="entry name" value="GENERAL SECRETION PATHWAY PROTEIN G"/>
    <property type="match status" value="1"/>
</dbReference>
<dbReference type="KEGG" id="pnd:Pla175_22080"/>
<dbReference type="Pfam" id="PF07596">
    <property type="entry name" value="SBP_bac_10"/>
    <property type="match status" value="1"/>
</dbReference>
<evidence type="ECO:0000259" key="2">
    <source>
        <dbReference type="Pfam" id="PF07596"/>
    </source>
</evidence>
<dbReference type="PANTHER" id="PTHR30093:SF2">
    <property type="entry name" value="TYPE II SECRETION SYSTEM PROTEIN H"/>
    <property type="match status" value="1"/>
</dbReference>
<dbReference type="RefSeq" id="WP_145284208.1">
    <property type="nucleotide sequence ID" value="NZ_CP036291.1"/>
</dbReference>
<keyword evidence="4" id="KW-1185">Reference proteome</keyword>
<evidence type="ECO:0000313" key="4">
    <source>
        <dbReference type="Proteomes" id="UP000317429"/>
    </source>
</evidence>
<accession>A0A518DBG5</accession>
<sequence length="353" mass="37360">MFHAKVRPVRPVCKRAFTLVELLVVIAIIGILVALLLPAVQAAREAARRSQCQNQLKQIGIALLNYHDAQGQFPPGAPCRTTNGTGCSMIPGPNWVVAILPYMEAQNEYDQFNLTVNLDNVANTQASKQLIAGLLCPSDDIASNPFVGGMRGRNTGSLTPYPTTRAIAGSLALSYPGSVGNTADGNVRGGARGCEFCGASPKIGSYCCRGNAFGSTEKKDGYGMLHRAALPEITIARVTDGTSKTYIVGESLPNECAHNAAFGGNHPVASTSIPINTFIPPGSATITDDLWYHACGFKSRHPGGSHFTLVDGSVQFAAEDINYYVYNSYGSRADGEVGETPPVETDGTVPPPR</sequence>
<evidence type="ECO:0000256" key="1">
    <source>
        <dbReference type="SAM" id="MobiDB-lite"/>
    </source>
</evidence>
<evidence type="ECO:0000313" key="3">
    <source>
        <dbReference type="EMBL" id="QDU88824.1"/>
    </source>
</evidence>
<dbReference type="EMBL" id="CP036291">
    <property type="protein sequence ID" value="QDU88824.1"/>
    <property type="molecule type" value="Genomic_DNA"/>
</dbReference>
<dbReference type="InterPro" id="IPR027558">
    <property type="entry name" value="Pre_pil_HX9DG_C"/>
</dbReference>
<reference evidence="3 4" key="1">
    <citation type="submission" date="2019-02" db="EMBL/GenBank/DDBJ databases">
        <title>Deep-cultivation of Planctomycetes and their phenomic and genomic characterization uncovers novel biology.</title>
        <authorList>
            <person name="Wiegand S."/>
            <person name="Jogler M."/>
            <person name="Boedeker C."/>
            <person name="Pinto D."/>
            <person name="Vollmers J."/>
            <person name="Rivas-Marin E."/>
            <person name="Kohn T."/>
            <person name="Peeters S.H."/>
            <person name="Heuer A."/>
            <person name="Rast P."/>
            <person name="Oberbeckmann S."/>
            <person name="Bunk B."/>
            <person name="Jeske O."/>
            <person name="Meyerdierks A."/>
            <person name="Storesund J.E."/>
            <person name="Kallscheuer N."/>
            <person name="Luecker S."/>
            <person name="Lage O.M."/>
            <person name="Pohl T."/>
            <person name="Merkel B.J."/>
            <person name="Hornburger P."/>
            <person name="Mueller R.-W."/>
            <person name="Bruemmer F."/>
            <person name="Labrenz M."/>
            <person name="Spormann A.M."/>
            <person name="Op den Camp H."/>
            <person name="Overmann J."/>
            <person name="Amann R."/>
            <person name="Jetten M.S.M."/>
            <person name="Mascher T."/>
            <person name="Medema M.H."/>
            <person name="Devos D.P."/>
            <person name="Kaster A.-K."/>
            <person name="Ovreas L."/>
            <person name="Rohde M."/>
            <person name="Galperin M.Y."/>
            <person name="Jogler C."/>
        </authorList>
    </citation>
    <scope>NUCLEOTIDE SEQUENCE [LARGE SCALE GENOMIC DNA]</scope>
    <source>
        <strain evidence="3 4">Pla175</strain>
    </source>
</reference>
<name>A0A518DBG5_9BACT</name>